<feature type="transmembrane region" description="Helical" evidence="1">
    <location>
        <begin position="116"/>
        <end position="133"/>
    </location>
</feature>
<dbReference type="AlphaFoldDB" id="A0A5E8CJL5"/>
<protein>
    <submittedName>
        <fullName evidence="2">Uncharacterized protein</fullName>
    </submittedName>
</protein>
<feature type="transmembrane region" description="Helical" evidence="1">
    <location>
        <begin position="45"/>
        <end position="66"/>
    </location>
</feature>
<dbReference type="EMBL" id="CABVLZ010000005">
    <property type="protein sequence ID" value="VVU95528.1"/>
    <property type="molecule type" value="Genomic_DNA"/>
</dbReference>
<gene>
    <name evidence="2" type="ORF">CPAV1605_1279</name>
</gene>
<name>A0A5E8CJL5_9ZZZZ</name>
<feature type="transmembrane region" description="Helical" evidence="1">
    <location>
        <begin position="86"/>
        <end position="104"/>
    </location>
</feature>
<evidence type="ECO:0000313" key="2">
    <source>
        <dbReference type="EMBL" id="VVU95528.1"/>
    </source>
</evidence>
<evidence type="ECO:0000256" key="1">
    <source>
        <dbReference type="SAM" id="Phobius"/>
    </source>
</evidence>
<keyword evidence="1" id="KW-0472">Membrane</keyword>
<accession>A0A5E8CJL5</accession>
<keyword evidence="1" id="KW-0812">Transmembrane</keyword>
<keyword evidence="1" id="KW-1133">Transmembrane helix</keyword>
<dbReference type="SUPFAM" id="SSF81321">
    <property type="entry name" value="Family A G protein-coupled receptor-like"/>
    <property type="match status" value="1"/>
</dbReference>
<dbReference type="Gene3D" id="1.20.1070.10">
    <property type="entry name" value="Rhodopsin 7-helix transmembrane proteins"/>
    <property type="match status" value="1"/>
</dbReference>
<proteinExistence type="predicted"/>
<feature type="transmembrane region" description="Helical" evidence="1">
    <location>
        <begin position="140"/>
        <end position="159"/>
    </location>
</feature>
<feature type="transmembrane region" description="Helical" evidence="1">
    <location>
        <begin position="12"/>
        <end position="33"/>
    </location>
</feature>
<organism evidence="2">
    <name type="scientific">seawater metagenome</name>
    <dbReference type="NCBI Taxonomy" id="1561972"/>
    <lineage>
        <taxon>unclassified sequences</taxon>
        <taxon>metagenomes</taxon>
        <taxon>ecological metagenomes</taxon>
    </lineage>
</organism>
<reference evidence="2" key="1">
    <citation type="submission" date="2019-09" db="EMBL/GenBank/DDBJ databases">
        <authorList>
            <person name="Needham M D."/>
        </authorList>
    </citation>
    <scope>NUCLEOTIDE SEQUENCE</scope>
</reference>
<sequence length="218" mass="25203">MFNLPITISKNVSLLTFFISFLGFISAFVLAFINSWTNTEKTVKNAFQLHAISTIVPIITYVCIYIKMIKNISAFPGILFMRYSDWLLTLPITFISLIYIISYLNCNQSIRLDKKPFILIIFLSMLLVIGNFLTSFYKSLNLLILIGIVFFSLFFTIYNKYLRNSNAVSKLLYFYMLISTLLFSLISKLNLIDSNLVLNLLDLFYKGGSVLISWYLTR</sequence>
<feature type="transmembrane region" description="Helical" evidence="1">
    <location>
        <begin position="171"/>
        <end position="189"/>
    </location>
</feature>